<feature type="transmembrane region" description="Helical" evidence="1">
    <location>
        <begin position="7"/>
        <end position="26"/>
    </location>
</feature>
<comment type="caution">
    <text evidence="2">The sequence shown here is derived from an EMBL/GenBank/DDBJ whole genome shotgun (WGS) entry which is preliminary data.</text>
</comment>
<reference evidence="2" key="1">
    <citation type="journal article" date="2015" name="Nature">
        <title>Complex archaea that bridge the gap between prokaryotes and eukaryotes.</title>
        <authorList>
            <person name="Spang A."/>
            <person name="Saw J.H."/>
            <person name="Jorgensen S.L."/>
            <person name="Zaremba-Niedzwiedzka K."/>
            <person name="Martijn J."/>
            <person name="Lind A.E."/>
            <person name="van Eijk R."/>
            <person name="Schleper C."/>
            <person name="Guy L."/>
            <person name="Ettema T.J."/>
        </authorList>
    </citation>
    <scope>NUCLEOTIDE SEQUENCE</scope>
</reference>
<evidence type="ECO:0000256" key="1">
    <source>
        <dbReference type="SAM" id="Phobius"/>
    </source>
</evidence>
<feature type="transmembrane region" description="Helical" evidence="1">
    <location>
        <begin position="32"/>
        <end position="54"/>
    </location>
</feature>
<keyword evidence="1" id="KW-0812">Transmembrane</keyword>
<organism evidence="2">
    <name type="scientific">marine sediment metagenome</name>
    <dbReference type="NCBI Taxonomy" id="412755"/>
    <lineage>
        <taxon>unclassified sequences</taxon>
        <taxon>metagenomes</taxon>
        <taxon>ecological metagenomes</taxon>
    </lineage>
</organism>
<dbReference type="EMBL" id="LAZR01055189">
    <property type="protein sequence ID" value="KKK76932.1"/>
    <property type="molecule type" value="Genomic_DNA"/>
</dbReference>
<accession>A0A0F8Y698</accession>
<name>A0A0F8Y698_9ZZZZ</name>
<protein>
    <submittedName>
        <fullName evidence="2">Uncharacterized protein</fullName>
    </submittedName>
</protein>
<dbReference type="AlphaFoldDB" id="A0A0F8Y698"/>
<gene>
    <name evidence="2" type="ORF">LCGC14_2858670</name>
</gene>
<sequence>MKNRKFWLTIIGLVILLGVFVMLMAMDELTDGIFIAWLAALTANLGIHAGANVMSKNHKP</sequence>
<keyword evidence="1" id="KW-1133">Transmembrane helix</keyword>
<proteinExistence type="predicted"/>
<keyword evidence="1" id="KW-0472">Membrane</keyword>
<evidence type="ECO:0000313" key="2">
    <source>
        <dbReference type="EMBL" id="KKK76932.1"/>
    </source>
</evidence>